<dbReference type="PROSITE" id="PS00622">
    <property type="entry name" value="HTH_LUXR_1"/>
    <property type="match status" value="1"/>
</dbReference>
<dbReference type="Gene3D" id="3.40.50.2300">
    <property type="match status" value="1"/>
</dbReference>
<comment type="caution">
    <text evidence="6">The sequence shown here is derived from an EMBL/GenBank/DDBJ whole genome shotgun (WGS) entry which is preliminary data.</text>
</comment>
<sequence length="222" mass="25631">MRRTLVAELVNIVGKMINIALIDDHKLIRSGIKKLLSTYEDLNVIDEYGNYNEALENFNNKVDVWLIDISLGDGNGIDLLKKWRNRRKDIRVIFLSVHKESYYVIKALETGANGYLYKDVSVEEIITAIKRVYQGKNYYSNEISEILINNLHNDSKWNLPKLTSRETEILNFIVGGFSTKEIANELSVSPRTVDSHRTNILDKFGFKNTTQMVRVLTKENFI</sequence>
<dbReference type="CDD" id="cd17535">
    <property type="entry name" value="REC_NarL-like"/>
    <property type="match status" value="1"/>
</dbReference>
<dbReference type="InterPro" id="IPR058245">
    <property type="entry name" value="NreC/VraR/RcsB-like_REC"/>
</dbReference>
<dbReference type="EMBL" id="JAUJEA010000008">
    <property type="protein sequence ID" value="MDN5203814.1"/>
    <property type="molecule type" value="Genomic_DNA"/>
</dbReference>
<organism evidence="6 7">
    <name type="scientific">Splendidivirga corallicola</name>
    <dbReference type="NCBI Taxonomy" id="3051826"/>
    <lineage>
        <taxon>Bacteria</taxon>
        <taxon>Pseudomonadati</taxon>
        <taxon>Bacteroidota</taxon>
        <taxon>Cytophagia</taxon>
        <taxon>Cytophagales</taxon>
        <taxon>Splendidivirgaceae</taxon>
        <taxon>Splendidivirga</taxon>
    </lineage>
</organism>
<name>A0ABT8KSV2_9BACT</name>
<dbReference type="InterPro" id="IPR011006">
    <property type="entry name" value="CheY-like_superfamily"/>
</dbReference>
<proteinExistence type="predicted"/>
<dbReference type="SMART" id="SM00448">
    <property type="entry name" value="REC"/>
    <property type="match status" value="1"/>
</dbReference>
<keyword evidence="2" id="KW-0238">DNA-binding</keyword>
<evidence type="ECO:0000259" key="4">
    <source>
        <dbReference type="PROSITE" id="PS50043"/>
    </source>
</evidence>
<evidence type="ECO:0000256" key="1">
    <source>
        <dbReference type="ARBA" id="ARBA00022553"/>
    </source>
</evidence>
<dbReference type="InterPro" id="IPR001789">
    <property type="entry name" value="Sig_transdc_resp-reg_receiver"/>
</dbReference>
<reference evidence="6" key="1">
    <citation type="submission" date="2023-06" db="EMBL/GenBank/DDBJ databases">
        <title>Genomic of Parafulvivirga corallium.</title>
        <authorList>
            <person name="Wang G."/>
        </authorList>
    </citation>
    <scope>NUCLEOTIDE SEQUENCE</scope>
    <source>
        <strain evidence="6">BMA10</strain>
    </source>
</reference>
<dbReference type="RefSeq" id="WP_346753837.1">
    <property type="nucleotide sequence ID" value="NZ_JAUJEA010000008.1"/>
</dbReference>
<dbReference type="PROSITE" id="PS50043">
    <property type="entry name" value="HTH_LUXR_2"/>
    <property type="match status" value="1"/>
</dbReference>
<evidence type="ECO:0000256" key="3">
    <source>
        <dbReference type="PROSITE-ProRule" id="PRU00169"/>
    </source>
</evidence>
<gene>
    <name evidence="6" type="ORF">QQ008_20655</name>
</gene>
<feature type="modified residue" description="4-aspartylphosphate" evidence="3">
    <location>
        <position position="68"/>
    </location>
</feature>
<dbReference type="Proteomes" id="UP001172082">
    <property type="component" value="Unassembled WGS sequence"/>
</dbReference>
<dbReference type="SUPFAM" id="SSF46894">
    <property type="entry name" value="C-terminal effector domain of the bipartite response regulators"/>
    <property type="match status" value="1"/>
</dbReference>
<evidence type="ECO:0000256" key="2">
    <source>
        <dbReference type="ARBA" id="ARBA00023125"/>
    </source>
</evidence>
<evidence type="ECO:0000313" key="7">
    <source>
        <dbReference type="Proteomes" id="UP001172082"/>
    </source>
</evidence>
<dbReference type="SUPFAM" id="SSF52172">
    <property type="entry name" value="CheY-like"/>
    <property type="match status" value="1"/>
</dbReference>
<dbReference type="PANTHER" id="PTHR43214">
    <property type="entry name" value="TWO-COMPONENT RESPONSE REGULATOR"/>
    <property type="match status" value="1"/>
</dbReference>
<keyword evidence="7" id="KW-1185">Reference proteome</keyword>
<dbReference type="PROSITE" id="PS50110">
    <property type="entry name" value="RESPONSE_REGULATORY"/>
    <property type="match status" value="1"/>
</dbReference>
<feature type="domain" description="Response regulatory" evidence="5">
    <location>
        <begin position="18"/>
        <end position="133"/>
    </location>
</feature>
<dbReference type="CDD" id="cd06170">
    <property type="entry name" value="LuxR_C_like"/>
    <property type="match status" value="1"/>
</dbReference>
<accession>A0ABT8KSV2</accession>
<dbReference type="Pfam" id="PF00072">
    <property type="entry name" value="Response_reg"/>
    <property type="match status" value="1"/>
</dbReference>
<dbReference type="SMART" id="SM00421">
    <property type="entry name" value="HTH_LUXR"/>
    <property type="match status" value="1"/>
</dbReference>
<dbReference type="PRINTS" id="PR00038">
    <property type="entry name" value="HTHLUXR"/>
</dbReference>
<evidence type="ECO:0000313" key="6">
    <source>
        <dbReference type="EMBL" id="MDN5203814.1"/>
    </source>
</evidence>
<dbReference type="InterPro" id="IPR000792">
    <property type="entry name" value="Tscrpt_reg_LuxR_C"/>
</dbReference>
<evidence type="ECO:0000259" key="5">
    <source>
        <dbReference type="PROSITE" id="PS50110"/>
    </source>
</evidence>
<protein>
    <submittedName>
        <fullName evidence="6">Response regulator transcription factor</fullName>
    </submittedName>
</protein>
<dbReference type="PANTHER" id="PTHR43214:SF43">
    <property type="entry name" value="TWO-COMPONENT RESPONSE REGULATOR"/>
    <property type="match status" value="1"/>
</dbReference>
<dbReference type="InterPro" id="IPR016032">
    <property type="entry name" value="Sig_transdc_resp-reg_C-effctor"/>
</dbReference>
<keyword evidence="1 3" id="KW-0597">Phosphoprotein</keyword>
<feature type="domain" description="HTH luxR-type" evidence="4">
    <location>
        <begin position="155"/>
        <end position="220"/>
    </location>
</feature>
<dbReference type="InterPro" id="IPR039420">
    <property type="entry name" value="WalR-like"/>
</dbReference>
<dbReference type="Pfam" id="PF00196">
    <property type="entry name" value="GerE"/>
    <property type="match status" value="1"/>
</dbReference>